<organism evidence="4 5">
    <name type="scientific">Sphaerobacter thermophilus (strain ATCC 49802 / DSM 20745 / KCCM 41009 / NCIMB 13125 / S 6022)</name>
    <dbReference type="NCBI Taxonomy" id="479434"/>
    <lineage>
        <taxon>Bacteria</taxon>
        <taxon>Pseudomonadati</taxon>
        <taxon>Thermomicrobiota</taxon>
        <taxon>Thermomicrobia</taxon>
        <taxon>Sphaerobacterales</taxon>
        <taxon>Sphaerobacterineae</taxon>
        <taxon>Sphaerobacteraceae</taxon>
        <taxon>Sphaerobacter</taxon>
    </lineage>
</organism>
<dbReference type="InterPro" id="IPR010918">
    <property type="entry name" value="PurM-like_C_dom"/>
</dbReference>
<keyword evidence="5" id="KW-1185">Reference proteome</keyword>
<evidence type="ECO:0000259" key="2">
    <source>
        <dbReference type="Pfam" id="PF00586"/>
    </source>
</evidence>
<dbReference type="KEGG" id="sti:Sthe_1344"/>
<evidence type="ECO:0000313" key="5">
    <source>
        <dbReference type="Proteomes" id="UP000002027"/>
    </source>
</evidence>
<dbReference type="SUPFAM" id="SSF56042">
    <property type="entry name" value="PurM C-terminal domain-like"/>
    <property type="match status" value="1"/>
</dbReference>
<dbReference type="InterPro" id="IPR036921">
    <property type="entry name" value="PurM-like_N_sf"/>
</dbReference>
<dbReference type="EMBL" id="CP001823">
    <property type="protein sequence ID" value="ACZ38779.1"/>
    <property type="molecule type" value="Genomic_DNA"/>
</dbReference>
<dbReference type="Proteomes" id="UP000002027">
    <property type="component" value="Chromosome 1"/>
</dbReference>
<dbReference type="PANTHER" id="PTHR30303">
    <property type="entry name" value="HYDROGENASE ISOENZYMES FORMATION PROTEIN HYPE"/>
    <property type="match status" value="1"/>
</dbReference>
<dbReference type="SUPFAM" id="SSF55326">
    <property type="entry name" value="PurM N-terminal domain-like"/>
    <property type="match status" value="1"/>
</dbReference>
<dbReference type="InterPro" id="IPR036676">
    <property type="entry name" value="PurM-like_C_sf"/>
</dbReference>
<dbReference type="Pfam" id="PF02769">
    <property type="entry name" value="AIRS_C"/>
    <property type="match status" value="1"/>
</dbReference>
<dbReference type="RefSeq" id="WP_012871826.1">
    <property type="nucleotide sequence ID" value="NC_013523.1"/>
</dbReference>
<evidence type="ECO:0000259" key="3">
    <source>
        <dbReference type="Pfam" id="PF02769"/>
    </source>
</evidence>
<dbReference type="OrthoDB" id="153904at2"/>
<comment type="similarity">
    <text evidence="1">Belongs to the HypE family.</text>
</comment>
<accession>D1C3G2</accession>
<dbReference type="Gene3D" id="3.90.650.10">
    <property type="entry name" value="PurM-like C-terminal domain"/>
    <property type="match status" value="1"/>
</dbReference>
<evidence type="ECO:0000313" key="4">
    <source>
        <dbReference type="EMBL" id="ACZ38779.1"/>
    </source>
</evidence>
<dbReference type="AlphaFoldDB" id="D1C3G2"/>
<feature type="domain" description="PurM-like C-terminal" evidence="3">
    <location>
        <begin position="154"/>
        <end position="313"/>
    </location>
</feature>
<dbReference type="PIRSF" id="PIRSF005644">
    <property type="entry name" value="Hdrgns_mtr_HypE"/>
    <property type="match status" value="1"/>
</dbReference>
<proteinExistence type="inferred from homology"/>
<reference evidence="4 5" key="2">
    <citation type="journal article" date="2010" name="Stand. Genomic Sci.">
        <title>Complete genome sequence of Desulfohalobium retbaense type strain (HR(100)).</title>
        <authorList>
            <person name="Spring S."/>
            <person name="Nolan M."/>
            <person name="Lapidus A."/>
            <person name="Glavina Del Rio T."/>
            <person name="Copeland A."/>
            <person name="Tice H."/>
            <person name="Cheng J.F."/>
            <person name="Lucas S."/>
            <person name="Land M."/>
            <person name="Chen F."/>
            <person name="Bruce D."/>
            <person name="Goodwin L."/>
            <person name="Pitluck S."/>
            <person name="Ivanova N."/>
            <person name="Mavromatis K."/>
            <person name="Mikhailova N."/>
            <person name="Pati A."/>
            <person name="Chen A."/>
            <person name="Palaniappan K."/>
            <person name="Hauser L."/>
            <person name="Chang Y.J."/>
            <person name="Jeffries C.D."/>
            <person name="Munk C."/>
            <person name="Kiss H."/>
            <person name="Chain P."/>
            <person name="Han C."/>
            <person name="Brettin T."/>
            <person name="Detter J.C."/>
            <person name="Schuler E."/>
            <person name="Goker M."/>
            <person name="Rohde M."/>
            <person name="Bristow J."/>
            <person name="Eisen J.A."/>
            <person name="Markowitz V."/>
            <person name="Hugenholtz P."/>
            <person name="Kyrpides N.C."/>
            <person name="Klenk H.P."/>
        </authorList>
    </citation>
    <scope>NUCLEOTIDE SEQUENCE [LARGE SCALE GENOMIC DNA]</scope>
    <source>
        <strain evidence="5">ATCC 49802 / DSM 20745 / S 6022</strain>
    </source>
</reference>
<dbReference type="InterPro" id="IPR011854">
    <property type="entry name" value="HypE"/>
</dbReference>
<feature type="domain" description="PurM-like N-terminal" evidence="2">
    <location>
        <begin position="35"/>
        <end position="141"/>
    </location>
</feature>
<dbReference type="PANTHER" id="PTHR30303:SF4">
    <property type="entry name" value="HYDROGENASE EXPRESSION_FORMATION PROTEIN HYPE"/>
    <property type="match status" value="1"/>
</dbReference>
<dbReference type="InParanoid" id="D1C3G2"/>
<dbReference type="eggNOG" id="COG0309">
    <property type="taxonomic scope" value="Bacteria"/>
</dbReference>
<dbReference type="CDD" id="cd06061">
    <property type="entry name" value="PurM-like1"/>
    <property type="match status" value="1"/>
</dbReference>
<evidence type="ECO:0000256" key="1">
    <source>
        <dbReference type="ARBA" id="ARBA00006243"/>
    </source>
</evidence>
<dbReference type="Gene3D" id="3.30.1330.10">
    <property type="entry name" value="PurM-like, N-terminal domain"/>
    <property type="match status" value="1"/>
</dbReference>
<reference evidence="5" key="1">
    <citation type="submission" date="2009-11" db="EMBL/GenBank/DDBJ databases">
        <title>The complete chromosome 1 of Sphaerobacter thermophilus DSM 20745.</title>
        <authorList>
            <person name="Lucas S."/>
            <person name="Copeland A."/>
            <person name="Lapidus A."/>
            <person name="Glavina del Rio T."/>
            <person name="Dalin E."/>
            <person name="Tice H."/>
            <person name="Bruce D."/>
            <person name="Goodwin L."/>
            <person name="Pitluck S."/>
            <person name="Kyrpides N."/>
            <person name="Mavromatis K."/>
            <person name="Ivanova N."/>
            <person name="Mikhailova N."/>
            <person name="LaButti K.M."/>
            <person name="Clum A."/>
            <person name="Sun H.I."/>
            <person name="Brettin T."/>
            <person name="Detter J.C."/>
            <person name="Han C."/>
            <person name="Larimer F."/>
            <person name="Land M."/>
            <person name="Hauser L."/>
            <person name="Markowitz V."/>
            <person name="Cheng J.F."/>
            <person name="Hugenholtz P."/>
            <person name="Woyke T."/>
            <person name="Wu D."/>
            <person name="Steenblock K."/>
            <person name="Schneider S."/>
            <person name="Pukall R."/>
            <person name="Goeker M."/>
            <person name="Klenk H.P."/>
            <person name="Eisen J.A."/>
        </authorList>
    </citation>
    <scope>NUCLEOTIDE SEQUENCE [LARGE SCALE GENOMIC DNA]</scope>
    <source>
        <strain evidence="5">ATCC 49802 / DSM 20745 / S 6022</strain>
    </source>
</reference>
<name>D1C3G2_SPHTD</name>
<dbReference type="Pfam" id="PF00586">
    <property type="entry name" value="AIRS"/>
    <property type="match status" value="1"/>
</dbReference>
<protein>
    <submittedName>
        <fullName evidence="4">AIR synthase related protein</fullName>
    </submittedName>
</protein>
<dbReference type="HOGENOM" id="CLU_041631_0_0_0"/>
<sequence>MTETLPPGKLPQELLASLLASLESDPSVVVGPGIGRDAAVVRFADRLLVLKTDPITFATDEIGWYAAHVNANDIACMGATPRWMLVTTLLPEHSTTPALVERIFAGLREGCESVGVSLVGGHTEITTGLDRPIVVGLMAGEAQPEDLIDPCSAKPGDTIILARGIAIEGTAILAREMTETLAGQVDRDVLERASRFLHDPGLSVVPAARVLREALGSQLHALHDPTEGGLATGLRELGAATGLGLAVEGDAIPVYPETRVLCEVFGLDPLGLIASGALLAVVAPEGVSTALAALQEAGIPAAAIGRLTADPHEATLTTRGTTGPLPSFAVDEIARLFAEQ</sequence>
<dbReference type="STRING" id="479434.Sthe_1344"/>
<dbReference type="GO" id="GO:0051604">
    <property type="term" value="P:protein maturation"/>
    <property type="evidence" value="ECO:0007669"/>
    <property type="project" value="TreeGrafter"/>
</dbReference>
<dbReference type="InterPro" id="IPR016188">
    <property type="entry name" value="PurM-like_N"/>
</dbReference>
<gene>
    <name evidence="4" type="ordered locus">Sthe_1344</name>
</gene>